<evidence type="ECO:0000259" key="1">
    <source>
        <dbReference type="Pfam" id="PF00816"/>
    </source>
</evidence>
<reference evidence="2 3" key="1">
    <citation type="submission" date="2018-01" db="EMBL/GenBank/DDBJ databases">
        <title>The draft genome of an aniline degradation strain ANB-1.</title>
        <authorList>
            <person name="Zhang L."/>
            <person name="Jiang J."/>
        </authorList>
    </citation>
    <scope>NUCLEOTIDE SEQUENCE [LARGE SCALE GENOMIC DNA]</scope>
    <source>
        <strain evidence="2 3">ANB-1</strain>
    </source>
</reference>
<dbReference type="RefSeq" id="WP_102771130.1">
    <property type="nucleotide sequence ID" value="NZ_POQS01000001.1"/>
</dbReference>
<name>A0A2N8KP06_9BURK</name>
<dbReference type="GO" id="GO:0003677">
    <property type="term" value="F:DNA binding"/>
    <property type="evidence" value="ECO:0007669"/>
    <property type="project" value="InterPro"/>
</dbReference>
<evidence type="ECO:0000313" key="2">
    <source>
        <dbReference type="EMBL" id="PND35186.1"/>
    </source>
</evidence>
<evidence type="ECO:0000313" key="3">
    <source>
        <dbReference type="Proteomes" id="UP000235994"/>
    </source>
</evidence>
<dbReference type="Pfam" id="PF00816">
    <property type="entry name" value="Histone_HNS"/>
    <property type="match status" value="1"/>
</dbReference>
<protein>
    <submittedName>
        <fullName evidence="2">Histidine biosynthesis protein</fullName>
    </submittedName>
</protein>
<dbReference type="Gene3D" id="4.10.430.30">
    <property type="match status" value="1"/>
</dbReference>
<dbReference type="AlphaFoldDB" id="A0A2N8KP06"/>
<dbReference type="SUPFAM" id="SSF81273">
    <property type="entry name" value="H-NS histone-like proteins"/>
    <property type="match status" value="1"/>
</dbReference>
<sequence>MTENYRQVKQRIRCLEVEANRLRRQELQVVLADMRQKIREYGITAEQLFGPDLSDLVRYRHPETGQTWNGIGRPPNWIRGEDRSRFRVD</sequence>
<proteinExistence type="predicted"/>
<accession>A0A2N8KP06</accession>
<organism evidence="2 3">
    <name type="scientific">Achromobacter pulmonis</name>
    <dbReference type="NCBI Taxonomy" id="1389932"/>
    <lineage>
        <taxon>Bacteria</taxon>
        <taxon>Pseudomonadati</taxon>
        <taxon>Pseudomonadota</taxon>
        <taxon>Betaproteobacteria</taxon>
        <taxon>Burkholderiales</taxon>
        <taxon>Alcaligenaceae</taxon>
        <taxon>Achromobacter</taxon>
    </lineage>
</organism>
<dbReference type="EMBL" id="POQS01000001">
    <property type="protein sequence ID" value="PND35186.1"/>
    <property type="molecule type" value="Genomic_DNA"/>
</dbReference>
<dbReference type="Proteomes" id="UP000235994">
    <property type="component" value="Unassembled WGS sequence"/>
</dbReference>
<feature type="domain" description="DNA-binding protein H-NS-like C-terminal" evidence="1">
    <location>
        <begin position="58"/>
        <end position="88"/>
    </location>
</feature>
<keyword evidence="3" id="KW-1185">Reference proteome</keyword>
<dbReference type="InterPro" id="IPR027444">
    <property type="entry name" value="H-NS_C_dom"/>
</dbReference>
<comment type="caution">
    <text evidence="2">The sequence shown here is derived from an EMBL/GenBank/DDBJ whole genome shotgun (WGS) entry which is preliminary data.</text>
</comment>
<gene>
    <name evidence="2" type="ORF">C1I89_01975</name>
</gene>